<comment type="similarity">
    <text evidence="1">Belongs to the E.coli NlpD/Haemophilus LppB family.</text>
</comment>
<dbReference type="CDD" id="cd12797">
    <property type="entry name" value="M23_peptidase"/>
    <property type="match status" value="1"/>
</dbReference>
<evidence type="ECO:0000256" key="2">
    <source>
        <dbReference type="SAM" id="MobiDB-lite"/>
    </source>
</evidence>
<dbReference type="AlphaFoldDB" id="A0A154WBR2"/>
<accession>A0A154WBR2</accession>
<proteinExistence type="inferred from homology"/>
<dbReference type="InterPro" id="IPR050570">
    <property type="entry name" value="Cell_wall_metabolism_enzyme"/>
</dbReference>
<dbReference type="InterPro" id="IPR016047">
    <property type="entry name" value="M23ase_b-sheet_dom"/>
</dbReference>
<evidence type="ECO:0000256" key="1">
    <source>
        <dbReference type="ARBA" id="ARBA00038420"/>
    </source>
</evidence>
<reference evidence="4 5" key="1">
    <citation type="submission" date="2015-12" db="EMBL/GenBank/DDBJ databases">
        <title>Genome sequence of Oceanibaculum pacificum MCCC 1A02656.</title>
        <authorList>
            <person name="Lu L."/>
            <person name="Lai Q."/>
            <person name="Shao Z."/>
            <person name="Qian P."/>
        </authorList>
    </citation>
    <scope>NUCLEOTIDE SEQUENCE [LARGE SCALE GENOMIC DNA]</scope>
    <source>
        <strain evidence="4 5">MCCC 1A02656</strain>
    </source>
</reference>
<feature type="region of interest" description="Disordered" evidence="2">
    <location>
        <begin position="133"/>
        <end position="249"/>
    </location>
</feature>
<feature type="compositionally biased region" description="Polar residues" evidence="2">
    <location>
        <begin position="1"/>
        <end position="20"/>
    </location>
</feature>
<feature type="domain" description="LysM" evidence="3">
    <location>
        <begin position="74"/>
        <end position="118"/>
    </location>
</feature>
<comment type="caution">
    <text evidence="4">The sequence shown here is derived from an EMBL/GenBank/DDBJ whole genome shotgun (WGS) entry which is preliminary data.</text>
</comment>
<feature type="compositionally biased region" description="Low complexity" evidence="2">
    <location>
        <begin position="198"/>
        <end position="216"/>
    </location>
</feature>
<gene>
    <name evidence="4" type="ORF">AUP43_18190</name>
</gene>
<dbReference type="CDD" id="cd00118">
    <property type="entry name" value="LysM"/>
    <property type="match status" value="2"/>
</dbReference>
<dbReference type="Pfam" id="PF01551">
    <property type="entry name" value="Peptidase_M23"/>
    <property type="match status" value="1"/>
</dbReference>
<dbReference type="GO" id="GO:0004222">
    <property type="term" value="F:metalloendopeptidase activity"/>
    <property type="evidence" value="ECO:0007669"/>
    <property type="project" value="TreeGrafter"/>
</dbReference>
<keyword evidence="5" id="KW-1185">Reference proteome</keyword>
<dbReference type="InterPro" id="IPR018392">
    <property type="entry name" value="LysM"/>
</dbReference>
<sequence length="377" mass="39199">MVYGGTTPSRIPPSVNQPAQQAGGPGMVVIKRGDTLYSIARANDVPLRELIQANNLNPPYVLRVGEALRLPNQRFHAVAAGDTLFSIARRYDVEVSSLARTNNLTPPFTIRVGQRLVLPGQVATIAQAPTVPLANPPAVAQPTPPPTTTTPSRLPGAPLADNPAAGDGGSYLGDTPGDGAPRILTPSTPQAATRPSDAEPAPQASPQASSPQAQAQPAPPPAQPAPEPRVSGSAAIATQPPPRSSDTFLMPVNGRVISRYGPKAGGLHNDGMNIAAPKGSPVLAAENGVVVYAGSELRGFGNLLLINHAGGWMTAYAHNEALLVKRGDVVRRGQAIARVGSTGSVETPQLHFEIRRNSRPVDPQPYLRNAGQAALPQ</sequence>
<feature type="compositionally biased region" description="Pro residues" evidence="2">
    <location>
        <begin position="217"/>
        <end position="227"/>
    </location>
</feature>
<dbReference type="PANTHER" id="PTHR21666">
    <property type="entry name" value="PEPTIDASE-RELATED"/>
    <property type="match status" value="1"/>
</dbReference>
<evidence type="ECO:0000313" key="5">
    <source>
        <dbReference type="Proteomes" id="UP000076400"/>
    </source>
</evidence>
<dbReference type="STRING" id="580166.AUP43_18190"/>
<protein>
    <recommendedName>
        <fullName evidence="3">LysM domain-containing protein</fullName>
    </recommendedName>
</protein>
<evidence type="ECO:0000259" key="3">
    <source>
        <dbReference type="PROSITE" id="PS51782"/>
    </source>
</evidence>
<dbReference type="EMBL" id="LPXN01000081">
    <property type="protein sequence ID" value="KZD10987.1"/>
    <property type="molecule type" value="Genomic_DNA"/>
</dbReference>
<dbReference type="SUPFAM" id="SSF51261">
    <property type="entry name" value="Duplicated hybrid motif"/>
    <property type="match status" value="1"/>
</dbReference>
<dbReference type="Gene3D" id="3.10.350.10">
    <property type="entry name" value="LysM domain"/>
    <property type="match status" value="2"/>
</dbReference>
<dbReference type="Proteomes" id="UP000076400">
    <property type="component" value="Unassembled WGS sequence"/>
</dbReference>
<dbReference type="SMART" id="SM00257">
    <property type="entry name" value="LysM"/>
    <property type="match status" value="2"/>
</dbReference>
<feature type="region of interest" description="Disordered" evidence="2">
    <location>
        <begin position="358"/>
        <end position="377"/>
    </location>
</feature>
<dbReference type="SUPFAM" id="SSF54106">
    <property type="entry name" value="LysM domain"/>
    <property type="match status" value="2"/>
</dbReference>
<dbReference type="Pfam" id="PF01476">
    <property type="entry name" value="LysM"/>
    <property type="match status" value="2"/>
</dbReference>
<organism evidence="4 5">
    <name type="scientific">Oceanibaculum pacificum</name>
    <dbReference type="NCBI Taxonomy" id="580166"/>
    <lineage>
        <taxon>Bacteria</taxon>
        <taxon>Pseudomonadati</taxon>
        <taxon>Pseudomonadota</taxon>
        <taxon>Alphaproteobacteria</taxon>
        <taxon>Rhodospirillales</taxon>
        <taxon>Oceanibaculaceae</taxon>
        <taxon>Oceanibaculum</taxon>
    </lineage>
</organism>
<feature type="domain" description="LysM" evidence="3">
    <location>
        <begin position="26"/>
        <end position="70"/>
    </location>
</feature>
<dbReference type="PROSITE" id="PS51782">
    <property type="entry name" value="LYSM"/>
    <property type="match status" value="2"/>
</dbReference>
<dbReference type="InterPro" id="IPR011055">
    <property type="entry name" value="Dup_hybrid_motif"/>
</dbReference>
<dbReference type="PANTHER" id="PTHR21666:SF263">
    <property type="entry name" value="MUREIN HYDROLASE ACTIVATOR NLPD"/>
    <property type="match status" value="1"/>
</dbReference>
<dbReference type="Gene3D" id="2.70.70.10">
    <property type="entry name" value="Glucose Permease (Domain IIA)"/>
    <property type="match status" value="1"/>
</dbReference>
<dbReference type="InterPro" id="IPR036779">
    <property type="entry name" value="LysM_dom_sf"/>
</dbReference>
<name>A0A154WBR2_9PROT</name>
<feature type="region of interest" description="Disordered" evidence="2">
    <location>
        <begin position="1"/>
        <end position="25"/>
    </location>
</feature>
<evidence type="ECO:0000313" key="4">
    <source>
        <dbReference type="EMBL" id="KZD10987.1"/>
    </source>
</evidence>